<reference evidence="1" key="1">
    <citation type="submission" date="2021-04" db="EMBL/GenBank/DDBJ databases">
        <authorList>
            <person name="Rodrigo-Torres L."/>
            <person name="Arahal R. D."/>
            <person name="Lucena T."/>
        </authorList>
    </citation>
    <scope>NUCLEOTIDE SEQUENCE</scope>
    <source>
        <strain evidence="1">AS29M-1</strain>
    </source>
</reference>
<sequence>MRFRRLTTEELHALEKEFIDFLAVSGIEAHDWEQFKTSNPDFCEEKIDEFSDVVIGTILSKAKYAEHKSSSDWLLFKLHENEISVIIIHSDQIDLLKDELNEVNMQAVTINKTSKPYTPNKEDELFKMMQQGCVITDGKIYDLIDRQV</sequence>
<gene>
    <name evidence="1" type="ORF">CRYO30217_02816</name>
</gene>
<name>A0A916JPE7_9FLAO</name>
<evidence type="ECO:0000313" key="2">
    <source>
        <dbReference type="Proteomes" id="UP000683507"/>
    </source>
</evidence>
<dbReference type="EMBL" id="OU015584">
    <property type="protein sequence ID" value="CAG5085620.1"/>
    <property type="molecule type" value="Genomic_DNA"/>
</dbReference>
<dbReference type="KEGG" id="ptan:CRYO30217_02816"/>
<proteinExistence type="predicted"/>
<evidence type="ECO:0000313" key="1">
    <source>
        <dbReference type="EMBL" id="CAG5085620.1"/>
    </source>
</evidence>
<dbReference type="Pfam" id="PF20105">
    <property type="entry name" value="DUF6495"/>
    <property type="match status" value="1"/>
</dbReference>
<dbReference type="AlphaFoldDB" id="A0A916JPE7"/>
<dbReference type="Proteomes" id="UP000683507">
    <property type="component" value="Chromosome"/>
</dbReference>
<keyword evidence="2" id="KW-1185">Reference proteome</keyword>
<dbReference type="InterPro" id="IPR045470">
    <property type="entry name" value="DUF6495"/>
</dbReference>
<protein>
    <submittedName>
        <fullName evidence="1">Uncharacterized protein</fullName>
    </submittedName>
</protein>
<organism evidence="1 2">
    <name type="scientific">Parvicella tangerina</name>
    <dbReference type="NCBI Taxonomy" id="2829795"/>
    <lineage>
        <taxon>Bacteria</taxon>
        <taxon>Pseudomonadati</taxon>
        <taxon>Bacteroidota</taxon>
        <taxon>Flavobacteriia</taxon>
        <taxon>Flavobacteriales</taxon>
        <taxon>Parvicellaceae</taxon>
        <taxon>Parvicella</taxon>
    </lineage>
</organism>
<accession>A0A916JPE7</accession>
<dbReference type="RefSeq" id="WP_258543018.1">
    <property type="nucleotide sequence ID" value="NZ_OU015584.1"/>
</dbReference>